<protein>
    <submittedName>
        <fullName evidence="1">Uncharacterized protein</fullName>
    </submittedName>
</protein>
<dbReference type="Proteomes" id="UP000319812">
    <property type="component" value="Unassembled WGS sequence"/>
</dbReference>
<accession>A0A4Y4F3B6</accession>
<evidence type="ECO:0000313" key="2">
    <source>
        <dbReference type="Proteomes" id="UP000319812"/>
    </source>
</evidence>
<keyword evidence="2" id="KW-1185">Reference proteome</keyword>
<comment type="caution">
    <text evidence="1">The sequence shown here is derived from an EMBL/GenBank/DDBJ whole genome shotgun (WGS) entry which is preliminary data.</text>
</comment>
<reference evidence="1 2" key="1">
    <citation type="submission" date="2019-06" db="EMBL/GenBank/DDBJ databases">
        <title>Whole genome shotgun sequence of Halomonas halmophila NBRC 15537.</title>
        <authorList>
            <person name="Hosoyama A."/>
            <person name="Uohara A."/>
            <person name="Ohji S."/>
            <person name="Ichikawa N."/>
        </authorList>
    </citation>
    <scope>NUCLEOTIDE SEQUENCE [LARGE SCALE GENOMIC DNA]</scope>
    <source>
        <strain evidence="1 2">NBRC 15537</strain>
    </source>
</reference>
<evidence type="ECO:0000313" key="1">
    <source>
        <dbReference type="EMBL" id="GED23826.1"/>
    </source>
</evidence>
<dbReference type="AlphaFoldDB" id="A0A4Y4F3B6"/>
<organism evidence="1 2">
    <name type="scientific">Halomonas halmophila</name>
    <dbReference type="NCBI Taxonomy" id="252"/>
    <lineage>
        <taxon>Bacteria</taxon>
        <taxon>Pseudomonadati</taxon>
        <taxon>Pseudomonadota</taxon>
        <taxon>Gammaproteobacteria</taxon>
        <taxon>Oceanospirillales</taxon>
        <taxon>Halomonadaceae</taxon>
        <taxon>Halomonas</taxon>
    </lineage>
</organism>
<sequence length="202" mass="22592">MLDDNLSVIPYFLEGDESYEVADLLSSFMQPESSSNGFPWDTMANSSISWDPNGVHYEDSGAFRKGVLRVNVMDGVSTLLKSKVAELFWTIQLSTEENPNFGANWLYLKPGGGEFSCFGPDSTMCSFDIENSLKNSPLSYEKGEICNPSSQMMHDFFHIRKDGYRDLYVIQEWNGGSGGATTTLYATMAESMLPTNKEPCRY</sequence>
<name>A0A4Y4F3B6_9GAMM</name>
<proteinExistence type="predicted"/>
<dbReference type="EMBL" id="BJOC01000052">
    <property type="protein sequence ID" value="GED23826.1"/>
    <property type="molecule type" value="Genomic_DNA"/>
</dbReference>
<gene>
    <name evidence="1" type="ORF">HHA01_28030</name>
</gene>